<gene>
    <name evidence="1" type="ORF">FGO68_gene2320</name>
</gene>
<name>A0A8J8N9D8_HALGN</name>
<dbReference type="EMBL" id="RRYP01032844">
    <property type="protein sequence ID" value="TNV70778.1"/>
    <property type="molecule type" value="Genomic_DNA"/>
</dbReference>
<sequence>MYLQDIHQVFNGSYTEYMTSGTTIISQIQHKYVQVFATDTIKVFILYQRHEFNTKTNTKLFQGLCGALEGHEMVQIHQYVTAIQRIYRCTVCPLGNIDIKGVVDITEVQGSWNIRNIQQPDTFLCNNLCLFELMKWGQQSLQWRPTCPFLQQLSRKYYDIINIHACFIAIQVNQLIIVIPSVCDS</sequence>
<organism evidence="1 2">
    <name type="scientific">Halteria grandinella</name>
    <dbReference type="NCBI Taxonomy" id="5974"/>
    <lineage>
        <taxon>Eukaryota</taxon>
        <taxon>Sar</taxon>
        <taxon>Alveolata</taxon>
        <taxon>Ciliophora</taxon>
        <taxon>Intramacronucleata</taxon>
        <taxon>Spirotrichea</taxon>
        <taxon>Stichotrichia</taxon>
        <taxon>Sporadotrichida</taxon>
        <taxon>Halteriidae</taxon>
        <taxon>Halteria</taxon>
    </lineage>
</organism>
<protein>
    <submittedName>
        <fullName evidence="1">Uncharacterized protein</fullName>
    </submittedName>
</protein>
<evidence type="ECO:0000313" key="1">
    <source>
        <dbReference type="EMBL" id="TNV70778.1"/>
    </source>
</evidence>
<proteinExistence type="predicted"/>
<comment type="caution">
    <text evidence="1">The sequence shown here is derived from an EMBL/GenBank/DDBJ whole genome shotgun (WGS) entry which is preliminary data.</text>
</comment>
<accession>A0A8J8N9D8</accession>
<dbReference type="Proteomes" id="UP000785679">
    <property type="component" value="Unassembled WGS sequence"/>
</dbReference>
<dbReference type="AlphaFoldDB" id="A0A8J8N9D8"/>
<reference evidence="1" key="1">
    <citation type="submission" date="2019-06" db="EMBL/GenBank/DDBJ databases">
        <authorList>
            <person name="Zheng W."/>
        </authorList>
    </citation>
    <scope>NUCLEOTIDE SEQUENCE</scope>
    <source>
        <strain evidence="1">QDHG01</strain>
    </source>
</reference>
<keyword evidence="2" id="KW-1185">Reference proteome</keyword>
<evidence type="ECO:0000313" key="2">
    <source>
        <dbReference type="Proteomes" id="UP000785679"/>
    </source>
</evidence>